<dbReference type="EMBL" id="CP036290">
    <property type="protein sequence ID" value="QDU86566.1"/>
    <property type="molecule type" value="Genomic_DNA"/>
</dbReference>
<reference evidence="1 2" key="1">
    <citation type="submission" date="2019-02" db="EMBL/GenBank/DDBJ databases">
        <title>Deep-cultivation of Planctomycetes and their phenomic and genomic characterization uncovers novel biology.</title>
        <authorList>
            <person name="Wiegand S."/>
            <person name="Jogler M."/>
            <person name="Boedeker C."/>
            <person name="Pinto D."/>
            <person name="Vollmers J."/>
            <person name="Rivas-Marin E."/>
            <person name="Kohn T."/>
            <person name="Peeters S.H."/>
            <person name="Heuer A."/>
            <person name="Rast P."/>
            <person name="Oberbeckmann S."/>
            <person name="Bunk B."/>
            <person name="Jeske O."/>
            <person name="Meyerdierks A."/>
            <person name="Storesund J.E."/>
            <person name="Kallscheuer N."/>
            <person name="Luecker S."/>
            <person name="Lage O.M."/>
            <person name="Pohl T."/>
            <person name="Merkel B.J."/>
            <person name="Hornburger P."/>
            <person name="Mueller R.-W."/>
            <person name="Bruemmer F."/>
            <person name="Labrenz M."/>
            <person name="Spormann A.M."/>
            <person name="Op den Camp H."/>
            <person name="Overmann J."/>
            <person name="Amann R."/>
            <person name="Jetten M.S.M."/>
            <person name="Mascher T."/>
            <person name="Medema M.H."/>
            <person name="Devos D.P."/>
            <person name="Kaster A.-K."/>
            <person name="Ovreas L."/>
            <person name="Rohde M."/>
            <person name="Galperin M.Y."/>
            <person name="Jogler C."/>
        </authorList>
    </citation>
    <scope>NUCLEOTIDE SEQUENCE [LARGE SCALE GENOMIC DNA]</scope>
    <source>
        <strain evidence="1 2">Pla163</strain>
    </source>
</reference>
<dbReference type="Proteomes" id="UP000319342">
    <property type="component" value="Chromosome"/>
</dbReference>
<organism evidence="1 2">
    <name type="scientific">Rohdeia mirabilis</name>
    <dbReference type="NCBI Taxonomy" id="2528008"/>
    <lineage>
        <taxon>Bacteria</taxon>
        <taxon>Pseudomonadati</taxon>
        <taxon>Planctomycetota</taxon>
        <taxon>Planctomycetia</taxon>
        <taxon>Planctomycetia incertae sedis</taxon>
        <taxon>Rohdeia</taxon>
    </lineage>
</organism>
<dbReference type="AlphaFoldDB" id="A0A518D525"/>
<proteinExistence type="predicted"/>
<gene>
    <name evidence="1" type="ORF">Pla163_37170</name>
</gene>
<sequence length="73" mass="8033">MFPQPAVAAALSNYVEARYHTDDDATKAVQLEMTGTLTQPTFVIVDPVTMEVIRQAPQPLLSVEKALAFLEQD</sequence>
<evidence type="ECO:0000313" key="1">
    <source>
        <dbReference type="EMBL" id="QDU86566.1"/>
    </source>
</evidence>
<keyword evidence="2" id="KW-1185">Reference proteome</keyword>
<accession>A0A518D525</accession>
<evidence type="ECO:0000313" key="2">
    <source>
        <dbReference type="Proteomes" id="UP000319342"/>
    </source>
</evidence>
<name>A0A518D525_9BACT</name>
<protein>
    <submittedName>
        <fullName evidence="1">Uncharacterized protein</fullName>
    </submittedName>
</protein>